<comment type="subcellular location">
    <subcellularLocation>
        <location evidence="1">Secreted</location>
    </subcellularLocation>
</comment>
<dbReference type="Gene3D" id="2.40.50.120">
    <property type="match status" value="1"/>
</dbReference>
<dbReference type="Proteomes" id="UP001187343">
    <property type="component" value="Unassembled WGS sequence"/>
</dbReference>
<organism evidence="9 10">
    <name type="scientific">Cirrhinus molitorella</name>
    <name type="common">mud carp</name>
    <dbReference type="NCBI Taxonomy" id="172907"/>
    <lineage>
        <taxon>Eukaryota</taxon>
        <taxon>Metazoa</taxon>
        <taxon>Chordata</taxon>
        <taxon>Craniata</taxon>
        <taxon>Vertebrata</taxon>
        <taxon>Euteleostomi</taxon>
        <taxon>Actinopterygii</taxon>
        <taxon>Neopterygii</taxon>
        <taxon>Teleostei</taxon>
        <taxon>Ostariophysi</taxon>
        <taxon>Cypriniformes</taxon>
        <taxon>Cyprinidae</taxon>
        <taxon>Labeoninae</taxon>
        <taxon>Labeonini</taxon>
        <taxon>Cirrhinus</taxon>
    </lineage>
</organism>
<dbReference type="AlphaFoldDB" id="A0AA88Q2C2"/>
<evidence type="ECO:0000256" key="3">
    <source>
        <dbReference type="ARBA" id="ARBA00016272"/>
    </source>
</evidence>
<dbReference type="PANTHER" id="PTHR28593:SF1">
    <property type="entry name" value="METEORIN-LIKE PROTEIN"/>
    <property type="match status" value="1"/>
</dbReference>
<evidence type="ECO:0000256" key="1">
    <source>
        <dbReference type="ARBA" id="ARBA00004613"/>
    </source>
</evidence>
<dbReference type="PROSITE" id="PS51257">
    <property type="entry name" value="PROKAR_LIPOPROTEIN"/>
    <property type="match status" value="1"/>
</dbReference>
<gene>
    <name evidence="9" type="ORF">Q8A67_005266</name>
</gene>
<keyword evidence="10" id="KW-1185">Reference proteome</keyword>
<dbReference type="GO" id="GO:0097009">
    <property type="term" value="P:energy homeostasis"/>
    <property type="evidence" value="ECO:0007669"/>
    <property type="project" value="TreeGrafter"/>
</dbReference>
<comment type="caution">
    <text evidence="9">The sequence shown here is derived from an EMBL/GenBank/DDBJ whole genome shotgun (WGS) entry which is preliminary data.</text>
</comment>
<dbReference type="EMBL" id="JAUYZG010000004">
    <property type="protein sequence ID" value="KAK2909429.1"/>
    <property type="molecule type" value="Genomic_DNA"/>
</dbReference>
<keyword evidence="5" id="KW-0372">Hormone</keyword>
<evidence type="ECO:0000256" key="2">
    <source>
        <dbReference type="ARBA" id="ARBA00005669"/>
    </source>
</evidence>
<protein>
    <recommendedName>
        <fullName evidence="3">Meteorin-like protein</fullName>
    </recommendedName>
</protein>
<comment type="similarity">
    <text evidence="2">Belongs to the meteorin family.</text>
</comment>
<evidence type="ECO:0000256" key="8">
    <source>
        <dbReference type="SAM" id="SignalP"/>
    </source>
</evidence>
<feature type="signal peptide" evidence="8">
    <location>
        <begin position="1"/>
        <end position="17"/>
    </location>
</feature>
<evidence type="ECO:0000313" key="9">
    <source>
        <dbReference type="EMBL" id="KAK2909429.1"/>
    </source>
</evidence>
<accession>A0AA88Q2C2</accession>
<evidence type="ECO:0000256" key="6">
    <source>
        <dbReference type="ARBA" id="ARBA00022729"/>
    </source>
</evidence>
<dbReference type="GO" id="GO:0090336">
    <property type="term" value="P:positive regulation of brown fat cell differentiation"/>
    <property type="evidence" value="ECO:0007669"/>
    <property type="project" value="TreeGrafter"/>
</dbReference>
<keyword evidence="7" id="KW-1015">Disulfide bond</keyword>
<proteinExistence type="inferred from homology"/>
<sequence length="299" mass="32661">MRVVGGACVCMRGKVSAGLTLSVTVVLCGCAQYSSDQCNWRGSGLTHESHARDVEQVYLRCAEGSLEWLYPTGAVIVNLRPNLPSADGHLRACVKPRTDSRGATLYVERAGELRLLLTEEDQAAGRVRCFSLQEGALFVEASARRDISRRITAFQYQLISTRTPGNESYSHTAACRPCADDELLMAICTSDFAVRGSIHHVEEDDDDQASVVLSLSHVYRQKSRVFISGGGGRGRGRWTGRVKMPQRCGPQAGQGEFLFTGAVRFGEAWLGCAPLFKDFIRLYHAAVDAGTNPCHIDTD</sequence>
<dbReference type="InterPro" id="IPR008993">
    <property type="entry name" value="TIMP-like_OB-fold"/>
</dbReference>
<keyword evidence="6 8" id="KW-0732">Signal</keyword>
<reference evidence="9" key="1">
    <citation type="submission" date="2023-08" db="EMBL/GenBank/DDBJ databases">
        <title>Chromosome-level Genome Assembly of mud carp (Cirrhinus molitorella).</title>
        <authorList>
            <person name="Liu H."/>
        </authorList>
    </citation>
    <scope>NUCLEOTIDE SEQUENCE</scope>
    <source>
        <strain evidence="9">Prfri</strain>
        <tissue evidence="9">Muscle</tissue>
    </source>
</reference>
<dbReference type="InterPro" id="IPR051998">
    <property type="entry name" value="Meteorin-like"/>
</dbReference>
<feature type="chain" id="PRO_5041679536" description="Meteorin-like protein" evidence="8">
    <location>
        <begin position="18"/>
        <end position="299"/>
    </location>
</feature>
<name>A0AA88Q2C2_9TELE</name>
<evidence type="ECO:0000256" key="4">
    <source>
        <dbReference type="ARBA" id="ARBA00022525"/>
    </source>
</evidence>
<keyword evidence="4" id="KW-0964">Secreted</keyword>
<dbReference type="GO" id="GO:0005179">
    <property type="term" value="F:hormone activity"/>
    <property type="evidence" value="ECO:0007669"/>
    <property type="project" value="UniProtKB-KW"/>
</dbReference>
<dbReference type="GO" id="GO:0005615">
    <property type="term" value="C:extracellular space"/>
    <property type="evidence" value="ECO:0007669"/>
    <property type="project" value="TreeGrafter"/>
</dbReference>
<evidence type="ECO:0000256" key="5">
    <source>
        <dbReference type="ARBA" id="ARBA00022702"/>
    </source>
</evidence>
<evidence type="ECO:0000256" key="7">
    <source>
        <dbReference type="ARBA" id="ARBA00023157"/>
    </source>
</evidence>
<evidence type="ECO:0000313" key="10">
    <source>
        <dbReference type="Proteomes" id="UP001187343"/>
    </source>
</evidence>
<dbReference type="PANTHER" id="PTHR28593">
    <property type="entry name" value="METEORIN-LIKE PROTEIN"/>
    <property type="match status" value="1"/>
</dbReference>